<accession>V2WDA4</accession>
<comment type="caution">
    <text evidence="1">The sequence shown here is derived from an EMBL/GenBank/DDBJ whole genome shotgun (WGS) entry which is preliminary data.</text>
</comment>
<dbReference type="InterPro" id="IPR043502">
    <property type="entry name" value="DNA/RNA_pol_sf"/>
</dbReference>
<dbReference type="AlphaFoldDB" id="V2WDA4"/>
<sequence>MLKEHHDMVRRILRELHENKLYFKPEKCIFEALKVEFLGLIVGNGHVKMDPNKVKAVTNWLTPKCKRDIQQFLGFLNFYQQFIRDFGKIAKPLMKLTGKNDWEWTDDQQQAFEDLKSKITSTPVLVIPNDRD</sequence>
<evidence type="ECO:0008006" key="3">
    <source>
        <dbReference type="Google" id="ProtNLM"/>
    </source>
</evidence>
<dbReference type="PANTHER" id="PTHR33064">
    <property type="entry name" value="POL PROTEIN"/>
    <property type="match status" value="1"/>
</dbReference>
<protein>
    <recommendedName>
        <fullName evidence="3">Reverse transcriptase-rnase h-integrase</fullName>
    </recommendedName>
</protein>
<reference evidence="1 2" key="1">
    <citation type="journal article" date="2014" name="BMC Genomics">
        <title>Genome and secretome analysis of the hemibiotrophic fungal pathogen, Moniliophthora roreri, which causes frosty pod rot disease of cacao: mechanisms of the biotrophic and necrotrophic phases.</title>
        <authorList>
            <person name="Meinhardt L.W."/>
            <person name="Costa G.G.L."/>
            <person name="Thomazella D.P.T."/>
            <person name="Teixeira P.J.P.L."/>
            <person name="Carazzolle M.F."/>
            <person name="Schuster S.C."/>
            <person name="Carlson J.E."/>
            <person name="Guiltinan M.J."/>
            <person name="Mieczkowski P."/>
            <person name="Farmer A."/>
            <person name="Ramaraj T."/>
            <person name="Crozier J."/>
            <person name="Davis R.E."/>
            <person name="Shao J."/>
            <person name="Melnick R.L."/>
            <person name="Pereira G.A.G."/>
            <person name="Bailey B.A."/>
        </authorList>
    </citation>
    <scope>NUCLEOTIDE SEQUENCE [LARGE SCALE GENOMIC DNA]</scope>
    <source>
        <strain evidence="1 2">MCA 2997</strain>
    </source>
</reference>
<gene>
    <name evidence="1" type="ORF">Moror_545</name>
</gene>
<evidence type="ECO:0000313" key="2">
    <source>
        <dbReference type="Proteomes" id="UP000017559"/>
    </source>
</evidence>
<dbReference type="HOGENOM" id="CLU_000384_33_7_1"/>
<evidence type="ECO:0000313" key="1">
    <source>
        <dbReference type="EMBL" id="ESK84798.1"/>
    </source>
</evidence>
<dbReference type="SUPFAM" id="SSF56672">
    <property type="entry name" value="DNA/RNA polymerases"/>
    <property type="match status" value="1"/>
</dbReference>
<keyword evidence="2" id="KW-1185">Reference proteome</keyword>
<dbReference type="OrthoDB" id="2446696at2759"/>
<dbReference type="InterPro" id="IPR043128">
    <property type="entry name" value="Rev_trsase/Diguanyl_cyclase"/>
</dbReference>
<dbReference type="Gene3D" id="3.30.70.270">
    <property type="match status" value="2"/>
</dbReference>
<organism evidence="1 2">
    <name type="scientific">Moniliophthora roreri (strain MCA 2997)</name>
    <name type="common">Cocoa frosty pod rot fungus</name>
    <name type="synonym">Crinipellis roreri</name>
    <dbReference type="NCBI Taxonomy" id="1381753"/>
    <lineage>
        <taxon>Eukaryota</taxon>
        <taxon>Fungi</taxon>
        <taxon>Dikarya</taxon>
        <taxon>Basidiomycota</taxon>
        <taxon>Agaricomycotina</taxon>
        <taxon>Agaricomycetes</taxon>
        <taxon>Agaricomycetidae</taxon>
        <taxon>Agaricales</taxon>
        <taxon>Marasmiineae</taxon>
        <taxon>Marasmiaceae</taxon>
        <taxon>Moniliophthora</taxon>
    </lineage>
</organism>
<dbReference type="FunFam" id="3.30.70.270:FF:000063">
    <property type="entry name" value="Zinc knuckle domaincontaining protein"/>
    <property type="match status" value="1"/>
</dbReference>
<dbReference type="EMBL" id="AWSO01001226">
    <property type="protein sequence ID" value="ESK84798.1"/>
    <property type="molecule type" value="Genomic_DNA"/>
</dbReference>
<dbReference type="PANTHER" id="PTHR33064:SF37">
    <property type="entry name" value="RIBONUCLEASE H"/>
    <property type="match status" value="1"/>
</dbReference>
<name>V2WDA4_MONRO</name>
<dbReference type="InterPro" id="IPR051320">
    <property type="entry name" value="Viral_Replic_Matur_Polypro"/>
</dbReference>
<dbReference type="Proteomes" id="UP000017559">
    <property type="component" value="Unassembled WGS sequence"/>
</dbReference>
<dbReference type="KEGG" id="mrr:Moror_545"/>
<proteinExistence type="predicted"/>